<evidence type="ECO:0000256" key="1">
    <source>
        <dbReference type="SAM" id="MobiDB-lite"/>
    </source>
</evidence>
<dbReference type="EMBL" id="FLQS01000073">
    <property type="protein sequence ID" value="SBS79357.1"/>
    <property type="molecule type" value="Genomic_DNA"/>
</dbReference>
<reference evidence="2" key="1">
    <citation type="submission" date="2016-03" db="EMBL/GenBank/DDBJ databases">
        <authorList>
            <person name="Ploux O."/>
        </authorList>
    </citation>
    <scope>NUCLEOTIDE SEQUENCE</scope>
    <source>
        <strain evidence="2">UC10</strain>
    </source>
</reference>
<name>A0A1Y5PKT9_9MYCO</name>
<proteinExistence type="predicted"/>
<feature type="compositionally biased region" description="Basic and acidic residues" evidence="1">
    <location>
        <begin position="181"/>
        <end position="199"/>
    </location>
</feature>
<evidence type="ECO:0000313" key="2">
    <source>
        <dbReference type="EMBL" id="SBS79357.1"/>
    </source>
</evidence>
<feature type="region of interest" description="Disordered" evidence="1">
    <location>
        <begin position="163"/>
        <end position="199"/>
    </location>
</feature>
<organism evidence="2">
    <name type="scientific">uncultured Mycobacterium sp</name>
    <dbReference type="NCBI Taxonomy" id="171292"/>
    <lineage>
        <taxon>Bacteria</taxon>
        <taxon>Bacillati</taxon>
        <taxon>Actinomycetota</taxon>
        <taxon>Actinomycetes</taxon>
        <taxon>Mycobacteriales</taxon>
        <taxon>Mycobacteriaceae</taxon>
        <taxon>Mycobacterium</taxon>
        <taxon>environmental samples</taxon>
    </lineage>
</organism>
<dbReference type="InterPro" id="IPR028953">
    <property type="entry name" value="Imm_IFT-like"/>
</dbReference>
<gene>
    <name evidence="2" type="ORF">MHPYR_750011</name>
</gene>
<accession>A0A1Y5PKT9</accession>
<protein>
    <submittedName>
        <fullName evidence="2">Uncharacterized protein</fullName>
    </submittedName>
</protein>
<dbReference type="Pfam" id="PF15598">
    <property type="entry name" value="Imm61"/>
    <property type="match status" value="1"/>
</dbReference>
<dbReference type="AlphaFoldDB" id="A0A1Y5PKT9"/>
<sequence length="199" mass="21477">MTAARLGDDILGWARLAGYGWDAETGALTTRLDGCQTELSVRAAANGRFELHEDIDGDRRMLLYALNLDVVERHLFALLGDDIRAQLDLPFLELPAAATDVAGGYSLGPTARGFQTLVRIGAGPVAAAPRPGTSLGTLVPLSHLLDLSISELKQSFLHQDGEPLIEGDRYRRRPPTTLDDTPGKADPAGRTRRDRPQLG</sequence>